<dbReference type="GO" id="GO:0009086">
    <property type="term" value="P:methionine biosynthetic process"/>
    <property type="evidence" value="ECO:0007669"/>
    <property type="project" value="UniProtKB-ARBA"/>
</dbReference>
<comment type="similarity">
    <text evidence="2 5">Belongs to the trans-sulfuration enzymes family.</text>
</comment>
<comment type="cofactor">
    <cofactor evidence="1 5">
        <name>pyridoxal 5'-phosphate</name>
        <dbReference type="ChEBI" id="CHEBI:597326"/>
    </cofactor>
</comment>
<dbReference type="CDD" id="cd00614">
    <property type="entry name" value="CGS_like"/>
    <property type="match status" value="1"/>
</dbReference>
<dbReference type="InterPro" id="IPR015422">
    <property type="entry name" value="PyrdxlP-dep_Trfase_small"/>
</dbReference>
<dbReference type="InterPro" id="IPR015421">
    <property type="entry name" value="PyrdxlP-dep_Trfase_major"/>
</dbReference>
<dbReference type="PROSITE" id="PS00868">
    <property type="entry name" value="CYS_MET_METAB_PP"/>
    <property type="match status" value="1"/>
</dbReference>
<evidence type="ECO:0000313" key="7">
    <source>
        <dbReference type="Proteomes" id="UP000239430"/>
    </source>
</evidence>
<proteinExistence type="inferred from homology"/>
<dbReference type="FunFam" id="3.40.640.10:FF:000009">
    <property type="entry name" value="Cystathionine gamma-synthase homolog"/>
    <property type="match status" value="1"/>
</dbReference>
<dbReference type="InterPro" id="IPR000277">
    <property type="entry name" value="Cys/Met-Metab_PyrdxlP-dep_enz"/>
</dbReference>
<protein>
    <submittedName>
        <fullName evidence="6">Cystathionine gamma-synthase</fullName>
        <ecNumber evidence="6">2.5.1.48</ecNumber>
    </submittedName>
</protein>
<organism evidence="6 7">
    <name type="scientific">Neomoorella stamsii</name>
    <dbReference type="NCBI Taxonomy" id="1266720"/>
    <lineage>
        <taxon>Bacteria</taxon>
        <taxon>Bacillati</taxon>
        <taxon>Bacillota</taxon>
        <taxon>Clostridia</taxon>
        <taxon>Neomoorellales</taxon>
        <taxon>Neomoorellaceae</taxon>
        <taxon>Neomoorella</taxon>
    </lineage>
</organism>
<feature type="modified residue" description="N6-(pyridoxal phosphate)lysine" evidence="4">
    <location>
        <position position="195"/>
    </location>
</feature>
<dbReference type="RefSeq" id="WP_054936662.1">
    <property type="nucleotide sequence ID" value="NZ_PVXL01000078.1"/>
</dbReference>
<dbReference type="PANTHER" id="PTHR11808:SF90">
    <property type="entry name" value="CYSTATHIONINE GAMMA-SYNTHASE"/>
    <property type="match status" value="1"/>
</dbReference>
<sequence length="378" mass="40885">MRLATELVQLGVGYDSKTGAISTPIYQSATFRHPALGQSTGFDYSRTGNHTRQVLEEGLAGLEGGCRALAFASGMAAITAVLCLFRPGDHLLVSEDLYGGTYRLLNQVAVPWGLEFSLVDTTDLAGLAASIRNNTKGIFLETPTNPLMKITDIAAVVALARRRGLLTIVDNTFMTPYLQRPLELGADLVVHSATKYLGGHNDVVMGVAIAAREDLSERLAFFQNTIGAIPGPQDCWLVIRGLKTLAVRLEQAQASALELARWLAGHPLVTRVYYPGLPDHPGHEICKKQASGFGAMLSFEVKDAALVEQVLRRLKIISFAESLGGVESLITFPERQTHAEIPAGMRLKLGINDRLLRLSVGLEDLNDLKADLEQALAC</sequence>
<dbReference type="GO" id="GO:0016846">
    <property type="term" value="F:carbon-sulfur lyase activity"/>
    <property type="evidence" value="ECO:0007669"/>
    <property type="project" value="TreeGrafter"/>
</dbReference>
<reference evidence="6 7" key="1">
    <citation type="submission" date="2018-03" db="EMBL/GenBank/DDBJ databases">
        <title>Genome sequence of Moorella stamsii DSM 26217.</title>
        <authorList>
            <person name="Poehlein A."/>
            <person name="Daniel R."/>
        </authorList>
    </citation>
    <scope>NUCLEOTIDE SEQUENCE [LARGE SCALE GENOMIC DNA]</scope>
    <source>
        <strain evidence="7">DSM 26217</strain>
    </source>
</reference>
<keyword evidence="7" id="KW-1185">Reference proteome</keyword>
<evidence type="ECO:0000256" key="2">
    <source>
        <dbReference type="ARBA" id="ARBA00009077"/>
    </source>
</evidence>
<evidence type="ECO:0000256" key="4">
    <source>
        <dbReference type="PIRSR" id="PIRSR001434-2"/>
    </source>
</evidence>
<dbReference type="SUPFAM" id="SSF53383">
    <property type="entry name" value="PLP-dependent transferases"/>
    <property type="match status" value="1"/>
</dbReference>
<dbReference type="Gene3D" id="3.90.1150.10">
    <property type="entry name" value="Aspartate Aminotransferase, domain 1"/>
    <property type="match status" value="1"/>
</dbReference>
<dbReference type="GO" id="GO:0005737">
    <property type="term" value="C:cytoplasm"/>
    <property type="evidence" value="ECO:0007669"/>
    <property type="project" value="TreeGrafter"/>
</dbReference>
<evidence type="ECO:0000256" key="5">
    <source>
        <dbReference type="RuleBase" id="RU362118"/>
    </source>
</evidence>
<accession>A0A9X7J038</accession>
<name>A0A9X7J038_9FIRM</name>
<gene>
    <name evidence="6" type="primary">metB</name>
    <name evidence="6" type="ORF">MOST_31650</name>
</gene>
<dbReference type="FunFam" id="3.90.1150.10:FF:000033">
    <property type="entry name" value="Cystathionine gamma-synthase"/>
    <property type="match status" value="1"/>
</dbReference>
<dbReference type="PIRSF" id="PIRSF001434">
    <property type="entry name" value="CGS"/>
    <property type="match status" value="1"/>
</dbReference>
<evidence type="ECO:0000256" key="1">
    <source>
        <dbReference type="ARBA" id="ARBA00001933"/>
    </source>
</evidence>
<dbReference type="GO" id="GO:0030170">
    <property type="term" value="F:pyridoxal phosphate binding"/>
    <property type="evidence" value="ECO:0007669"/>
    <property type="project" value="InterPro"/>
</dbReference>
<dbReference type="Gene3D" id="3.40.640.10">
    <property type="entry name" value="Type I PLP-dependent aspartate aminotransferase-like (Major domain)"/>
    <property type="match status" value="1"/>
</dbReference>
<evidence type="ECO:0000313" key="6">
    <source>
        <dbReference type="EMBL" id="PRR68883.1"/>
    </source>
</evidence>
<comment type="caution">
    <text evidence="6">The sequence shown here is derived from an EMBL/GenBank/DDBJ whole genome shotgun (WGS) entry which is preliminary data.</text>
</comment>
<keyword evidence="3 4" id="KW-0663">Pyridoxal phosphate</keyword>
<evidence type="ECO:0000256" key="3">
    <source>
        <dbReference type="ARBA" id="ARBA00022898"/>
    </source>
</evidence>
<dbReference type="PANTHER" id="PTHR11808">
    <property type="entry name" value="TRANS-SULFURATION ENZYME FAMILY MEMBER"/>
    <property type="match status" value="1"/>
</dbReference>
<dbReference type="GO" id="GO:0003962">
    <property type="term" value="F:cystathionine gamma-synthase activity"/>
    <property type="evidence" value="ECO:0007669"/>
    <property type="project" value="UniProtKB-EC"/>
</dbReference>
<dbReference type="GO" id="GO:0019346">
    <property type="term" value="P:transsulfuration"/>
    <property type="evidence" value="ECO:0007669"/>
    <property type="project" value="InterPro"/>
</dbReference>
<dbReference type="Proteomes" id="UP000239430">
    <property type="component" value="Unassembled WGS sequence"/>
</dbReference>
<dbReference type="EC" id="2.5.1.48" evidence="6"/>
<dbReference type="EMBL" id="PVXL01000078">
    <property type="protein sequence ID" value="PRR68883.1"/>
    <property type="molecule type" value="Genomic_DNA"/>
</dbReference>
<dbReference type="Pfam" id="PF01053">
    <property type="entry name" value="Cys_Met_Meta_PP"/>
    <property type="match status" value="1"/>
</dbReference>
<keyword evidence="6" id="KW-0808">Transferase</keyword>
<dbReference type="AlphaFoldDB" id="A0A9X7J038"/>
<dbReference type="InterPro" id="IPR054542">
    <property type="entry name" value="Cys_met_metab_PP"/>
</dbReference>
<dbReference type="InterPro" id="IPR015424">
    <property type="entry name" value="PyrdxlP-dep_Trfase"/>
</dbReference>